<comment type="caution">
    <text evidence="1">The sequence shown here is derived from an EMBL/GenBank/DDBJ whole genome shotgun (WGS) entry which is preliminary data.</text>
</comment>
<sequence>MISESDNVSVPGLEVLHLENVRLGKDTVKFLLSLAVDLTMKNILWPRRASSPSGVKPMLKSAKVSGAMVDVADHSPFSNTGIFWFVGTQHQSQQFNDFYKDRIKPASPDANPIPYVSPDVMERWILRGGDLPFRYENRWGRLGLFFRPRDVPNYASYTDRDNDSQ</sequence>
<organism evidence="1 2">
    <name type="scientific">Massariosphaeria phaeospora</name>
    <dbReference type="NCBI Taxonomy" id="100035"/>
    <lineage>
        <taxon>Eukaryota</taxon>
        <taxon>Fungi</taxon>
        <taxon>Dikarya</taxon>
        <taxon>Ascomycota</taxon>
        <taxon>Pezizomycotina</taxon>
        <taxon>Dothideomycetes</taxon>
        <taxon>Pleosporomycetidae</taxon>
        <taxon>Pleosporales</taxon>
        <taxon>Pleosporales incertae sedis</taxon>
        <taxon>Massariosphaeria</taxon>
    </lineage>
</organism>
<dbReference type="Proteomes" id="UP000481861">
    <property type="component" value="Unassembled WGS sequence"/>
</dbReference>
<dbReference type="OrthoDB" id="3681832at2759"/>
<reference evidence="1 2" key="1">
    <citation type="submission" date="2020-01" db="EMBL/GenBank/DDBJ databases">
        <authorList>
            <consortium name="DOE Joint Genome Institute"/>
            <person name="Haridas S."/>
            <person name="Albert R."/>
            <person name="Binder M."/>
            <person name="Bloem J."/>
            <person name="Labutti K."/>
            <person name="Salamov A."/>
            <person name="Andreopoulos B."/>
            <person name="Baker S.E."/>
            <person name="Barry K."/>
            <person name="Bills G."/>
            <person name="Bluhm B.H."/>
            <person name="Cannon C."/>
            <person name="Castanera R."/>
            <person name="Culley D.E."/>
            <person name="Daum C."/>
            <person name="Ezra D."/>
            <person name="Gonzalez J.B."/>
            <person name="Henrissat B."/>
            <person name="Kuo A."/>
            <person name="Liang C."/>
            <person name="Lipzen A."/>
            <person name="Lutzoni F."/>
            <person name="Magnuson J."/>
            <person name="Mondo S."/>
            <person name="Nolan M."/>
            <person name="Ohm R."/>
            <person name="Pangilinan J."/>
            <person name="Park H.-J.H."/>
            <person name="Ramirez L."/>
            <person name="Alfaro M."/>
            <person name="Sun H."/>
            <person name="Tritt A."/>
            <person name="Yoshinaga Y."/>
            <person name="Zwiers L.-H.L."/>
            <person name="Turgeon B.G."/>
            <person name="Goodwin S.B."/>
            <person name="Spatafora J.W."/>
            <person name="Crous P.W."/>
            <person name="Grigoriev I.V."/>
        </authorList>
    </citation>
    <scope>NUCLEOTIDE SEQUENCE [LARGE SCALE GENOMIC DNA]</scope>
    <source>
        <strain evidence="1 2">CBS 611.86</strain>
    </source>
</reference>
<keyword evidence="2" id="KW-1185">Reference proteome</keyword>
<evidence type="ECO:0000313" key="2">
    <source>
        <dbReference type="Proteomes" id="UP000481861"/>
    </source>
</evidence>
<accession>A0A7C8IE82</accession>
<protein>
    <submittedName>
        <fullName evidence="1">Uncharacterized protein</fullName>
    </submittedName>
</protein>
<name>A0A7C8IE82_9PLEO</name>
<dbReference type="EMBL" id="JAADJZ010000006">
    <property type="protein sequence ID" value="KAF2874073.1"/>
    <property type="molecule type" value="Genomic_DNA"/>
</dbReference>
<proteinExistence type="predicted"/>
<gene>
    <name evidence="1" type="ORF">BDV95DRAFT_565348</name>
</gene>
<evidence type="ECO:0000313" key="1">
    <source>
        <dbReference type="EMBL" id="KAF2874073.1"/>
    </source>
</evidence>
<dbReference type="AlphaFoldDB" id="A0A7C8IE82"/>